<evidence type="ECO:0000313" key="1">
    <source>
        <dbReference type="EMBL" id="VDM73618.1"/>
    </source>
</evidence>
<name>A0A3P7L319_STRVU</name>
<dbReference type="Proteomes" id="UP000270094">
    <property type="component" value="Unassembled WGS sequence"/>
</dbReference>
<dbReference type="AlphaFoldDB" id="A0A3P7L319"/>
<protein>
    <submittedName>
        <fullName evidence="1">Uncharacterized protein</fullName>
    </submittedName>
</protein>
<keyword evidence="2" id="KW-1185">Reference proteome</keyword>
<gene>
    <name evidence="1" type="ORF">SVUK_LOCUS8616</name>
</gene>
<reference evidence="1 2" key="1">
    <citation type="submission" date="2018-11" db="EMBL/GenBank/DDBJ databases">
        <authorList>
            <consortium name="Pathogen Informatics"/>
        </authorList>
    </citation>
    <scope>NUCLEOTIDE SEQUENCE [LARGE SCALE GENOMIC DNA]</scope>
</reference>
<dbReference type="EMBL" id="UYYB01031628">
    <property type="protein sequence ID" value="VDM73618.1"/>
    <property type="molecule type" value="Genomic_DNA"/>
</dbReference>
<accession>A0A3P7L319</accession>
<dbReference type="OrthoDB" id="10498177at2759"/>
<proteinExistence type="predicted"/>
<sequence length="124" mass="14321">MGHDLVDHCEPLVKLKLMNALENAKFTAALTYEEDDEDDGVKHRADMGFENFEYSELELPHDEREAKKLINEYFHKINGTTEPDDAVLDWRTRVNNYKSVVETILTPHRKLGVNFAGPRVGRLH</sequence>
<organism evidence="1 2">
    <name type="scientific">Strongylus vulgaris</name>
    <name type="common">Blood worm</name>
    <dbReference type="NCBI Taxonomy" id="40348"/>
    <lineage>
        <taxon>Eukaryota</taxon>
        <taxon>Metazoa</taxon>
        <taxon>Ecdysozoa</taxon>
        <taxon>Nematoda</taxon>
        <taxon>Chromadorea</taxon>
        <taxon>Rhabditida</taxon>
        <taxon>Rhabditina</taxon>
        <taxon>Rhabditomorpha</taxon>
        <taxon>Strongyloidea</taxon>
        <taxon>Strongylidae</taxon>
        <taxon>Strongylus</taxon>
    </lineage>
</organism>
<evidence type="ECO:0000313" key="2">
    <source>
        <dbReference type="Proteomes" id="UP000270094"/>
    </source>
</evidence>